<dbReference type="Gene3D" id="2.40.50.140">
    <property type="entry name" value="Nucleic acid-binding proteins"/>
    <property type="match status" value="1"/>
</dbReference>
<dbReference type="InterPro" id="IPR052165">
    <property type="entry name" value="Membrane_assoc_protease"/>
</dbReference>
<keyword evidence="4" id="KW-0472">Membrane</keyword>
<dbReference type="InterPro" id="IPR012340">
    <property type="entry name" value="NA-bd_OB-fold"/>
</dbReference>
<evidence type="ECO:0000256" key="2">
    <source>
        <dbReference type="ARBA" id="ARBA00022692"/>
    </source>
</evidence>
<dbReference type="InterPro" id="IPR002810">
    <property type="entry name" value="NfeD-like_C"/>
</dbReference>
<reference evidence="6" key="1">
    <citation type="journal article" date="2014" name="Front. Microbiol.">
        <title>High frequency of phylogenetically diverse reductive dehalogenase-homologous genes in deep subseafloor sedimentary metagenomes.</title>
        <authorList>
            <person name="Kawai M."/>
            <person name="Futagami T."/>
            <person name="Toyoda A."/>
            <person name="Takaki Y."/>
            <person name="Nishi S."/>
            <person name="Hori S."/>
            <person name="Arai W."/>
            <person name="Tsubouchi T."/>
            <person name="Morono Y."/>
            <person name="Uchiyama I."/>
            <person name="Ito T."/>
            <person name="Fujiyama A."/>
            <person name="Inagaki F."/>
            <person name="Takami H."/>
        </authorList>
    </citation>
    <scope>NUCLEOTIDE SEQUENCE</scope>
    <source>
        <strain evidence="6">Expedition CK06-06</strain>
    </source>
</reference>
<evidence type="ECO:0000313" key="6">
    <source>
        <dbReference type="EMBL" id="GAG42660.1"/>
    </source>
</evidence>
<evidence type="ECO:0000256" key="3">
    <source>
        <dbReference type="ARBA" id="ARBA00022989"/>
    </source>
</evidence>
<dbReference type="EMBL" id="BARS01055062">
    <property type="protein sequence ID" value="GAG42660.1"/>
    <property type="molecule type" value="Genomic_DNA"/>
</dbReference>
<proteinExistence type="predicted"/>
<name>X0XHQ1_9ZZZZ</name>
<comment type="subcellular location">
    <subcellularLocation>
        <location evidence="1">Membrane</location>
        <topology evidence="1">Multi-pass membrane protein</topology>
    </subcellularLocation>
</comment>
<evidence type="ECO:0000256" key="4">
    <source>
        <dbReference type="ARBA" id="ARBA00023136"/>
    </source>
</evidence>
<feature type="domain" description="NfeD-like C-terminal" evidence="5">
    <location>
        <begin position="29"/>
        <end position="80"/>
    </location>
</feature>
<keyword evidence="2" id="KW-0812">Transmembrane</keyword>
<dbReference type="Pfam" id="PF01957">
    <property type="entry name" value="NfeD"/>
    <property type="match status" value="1"/>
</dbReference>
<evidence type="ECO:0000256" key="1">
    <source>
        <dbReference type="ARBA" id="ARBA00004141"/>
    </source>
</evidence>
<dbReference type="AlphaFoldDB" id="X0XHQ1"/>
<accession>X0XHQ1</accession>
<organism evidence="6">
    <name type="scientific">marine sediment metagenome</name>
    <dbReference type="NCBI Taxonomy" id="412755"/>
    <lineage>
        <taxon>unclassified sequences</taxon>
        <taxon>metagenomes</taxon>
        <taxon>ecological metagenomes</taxon>
    </lineage>
</organism>
<gene>
    <name evidence="6" type="ORF">S01H1_81373</name>
</gene>
<comment type="caution">
    <text evidence="6">The sequence shown here is derived from an EMBL/GenBank/DDBJ whole genome shotgun (WGS) entry which is preliminary data.</text>
</comment>
<protein>
    <recommendedName>
        <fullName evidence="5">NfeD-like C-terminal domain-containing protein</fullName>
    </recommendedName>
</protein>
<dbReference type="GO" id="GO:0016020">
    <property type="term" value="C:membrane"/>
    <property type="evidence" value="ECO:0007669"/>
    <property type="project" value="UniProtKB-SubCell"/>
</dbReference>
<evidence type="ECO:0000259" key="5">
    <source>
        <dbReference type="Pfam" id="PF01957"/>
    </source>
</evidence>
<dbReference type="SUPFAM" id="SSF141322">
    <property type="entry name" value="NfeD domain-like"/>
    <property type="match status" value="1"/>
</dbReference>
<dbReference type="PANTHER" id="PTHR33507">
    <property type="entry name" value="INNER MEMBRANE PROTEIN YBBJ"/>
    <property type="match status" value="1"/>
</dbReference>
<keyword evidence="3" id="KW-1133">Transmembrane helix</keyword>
<sequence>MIALGVYNYINYRLSKKALVKKPMISPGIGSRGRTTSPISPKGYVRVNGELWQASSSSTIDAGEEIAIVGIEGMTLLISPIEKDNHTRKADAFSD</sequence>